<dbReference type="Gene3D" id="1.10.8.260">
    <property type="entry name" value="HI0933 insert domain-like"/>
    <property type="match status" value="1"/>
</dbReference>
<dbReference type="PANTHER" id="PTHR42887:SF2">
    <property type="entry name" value="OS12G0638800 PROTEIN"/>
    <property type="match status" value="1"/>
</dbReference>
<dbReference type="SUPFAM" id="SSF160996">
    <property type="entry name" value="HI0933 insert domain-like"/>
    <property type="match status" value="1"/>
</dbReference>
<sequence>MHYHTIIIGAGPAGLFAAQELGKQNQKVLVLEKNQEAGRKLLVSGGAQCNFTHSGSVTDFFDRYGEHGKFIKKALLTFTNEDTIHFFDNEGVATYVREENNKVFPKSHKSADIRGALLQSCKKHNVLIKYNQTVKMIKVYDGIFTLETEAGDRYFSDNVIIATGGKSFPHLGCTGDGYVLASSLGHTIVEPRPALTYVTTHERNFCELSGISFKNAQITLWHEKKKITERIGSLLFTHKGLSGPVILDATRWIVPGDQITVNYLYPLSYEEARKRFAEEIPVRGKESVVNYLKNYNLPRSFCEVVCESIGVLPEQSCARLSKKEREDLVSKLTKCEFNLSGTGGMNSAMVTAGGITLKEVNPTTMESRKQKGLYFAGEVLDIDGDTGGYNIQAAFSMGYLCAKSITKNKK</sequence>
<comment type="cofactor">
    <cofactor evidence="1">
        <name>FAD</name>
        <dbReference type="ChEBI" id="CHEBI:57692"/>
    </cofactor>
</comment>
<feature type="domain" description="RsdA/BaiN/AoA(So)-like Rossmann fold-like" evidence="4">
    <location>
        <begin position="4"/>
        <end position="403"/>
    </location>
</feature>
<dbReference type="InterPro" id="IPR055178">
    <property type="entry name" value="RsdA/BaiN/AoA(So)-like_dom"/>
</dbReference>
<feature type="domain" description="RsdA/BaiN/AoA(So)-like insert" evidence="5">
    <location>
        <begin position="192"/>
        <end position="350"/>
    </location>
</feature>
<protein>
    <submittedName>
        <fullName evidence="6">NAD(P)/FAD-dependent oxidoreductase</fullName>
    </submittedName>
</protein>
<evidence type="ECO:0000256" key="2">
    <source>
        <dbReference type="ARBA" id="ARBA00022630"/>
    </source>
</evidence>
<evidence type="ECO:0000259" key="4">
    <source>
        <dbReference type="Pfam" id="PF03486"/>
    </source>
</evidence>
<dbReference type="InterPro" id="IPR023166">
    <property type="entry name" value="BaiN-like_dom_sf"/>
</dbReference>
<evidence type="ECO:0000313" key="6">
    <source>
        <dbReference type="EMBL" id="MBC8580899.1"/>
    </source>
</evidence>
<proteinExistence type="predicted"/>
<gene>
    <name evidence="6" type="ORF">H8718_15375</name>
</gene>
<name>A0A926IFC8_9FIRM</name>
<reference evidence="6" key="1">
    <citation type="submission" date="2020-08" db="EMBL/GenBank/DDBJ databases">
        <title>Genome public.</title>
        <authorList>
            <person name="Liu C."/>
            <person name="Sun Q."/>
        </authorList>
    </citation>
    <scope>NUCLEOTIDE SEQUENCE</scope>
    <source>
        <strain evidence="6">NSJ-12</strain>
    </source>
</reference>
<dbReference type="Gene3D" id="2.40.30.10">
    <property type="entry name" value="Translation factors"/>
    <property type="match status" value="1"/>
</dbReference>
<dbReference type="InterPro" id="IPR057661">
    <property type="entry name" value="RsdA/BaiN/AoA(So)_Rossmann"/>
</dbReference>
<keyword evidence="3" id="KW-0274">FAD</keyword>
<dbReference type="AlphaFoldDB" id="A0A926IFC8"/>
<dbReference type="InterPro" id="IPR036188">
    <property type="entry name" value="FAD/NAD-bd_sf"/>
</dbReference>
<evidence type="ECO:0000259" key="5">
    <source>
        <dbReference type="Pfam" id="PF22780"/>
    </source>
</evidence>
<evidence type="ECO:0000256" key="3">
    <source>
        <dbReference type="ARBA" id="ARBA00022827"/>
    </source>
</evidence>
<dbReference type="Pfam" id="PF22780">
    <property type="entry name" value="HI0933_like_1st"/>
    <property type="match status" value="1"/>
</dbReference>
<dbReference type="SUPFAM" id="SSF51905">
    <property type="entry name" value="FAD/NAD(P)-binding domain"/>
    <property type="match status" value="1"/>
</dbReference>
<evidence type="ECO:0000256" key="1">
    <source>
        <dbReference type="ARBA" id="ARBA00001974"/>
    </source>
</evidence>
<organism evidence="6 7">
    <name type="scientific">Zhenhengia yiwuensis</name>
    <dbReference type="NCBI Taxonomy" id="2763666"/>
    <lineage>
        <taxon>Bacteria</taxon>
        <taxon>Bacillati</taxon>
        <taxon>Bacillota</taxon>
        <taxon>Clostridia</taxon>
        <taxon>Lachnospirales</taxon>
        <taxon>Lachnospiraceae</taxon>
        <taxon>Zhenhengia</taxon>
    </lineage>
</organism>
<dbReference type="Pfam" id="PF03486">
    <property type="entry name" value="HI0933_like"/>
    <property type="match status" value="1"/>
</dbReference>
<evidence type="ECO:0000313" key="7">
    <source>
        <dbReference type="Proteomes" id="UP000655830"/>
    </source>
</evidence>
<comment type="caution">
    <text evidence="6">The sequence shown here is derived from an EMBL/GenBank/DDBJ whole genome shotgun (WGS) entry which is preliminary data.</text>
</comment>
<dbReference type="Proteomes" id="UP000655830">
    <property type="component" value="Unassembled WGS sequence"/>
</dbReference>
<dbReference type="Gene3D" id="3.50.50.60">
    <property type="entry name" value="FAD/NAD(P)-binding domain"/>
    <property type="match status" value="1"/>
</dbReference>
<accession>A0A926IFC8</accession>
<dbReference type="PANTHER" id="PTHR42887">
    <property type="entry name" value="OS12G0638800 PROTEIN"/>
    <property type="match status" value="1"/>
</dbReference>
<dbReference type="NCBIfam" id="TIGR00275">
    <property type="entry name" value="aminoacetone oxidase family FAD-binding enzyme"/>
    <property type="match status" value="1"/>
</dbReference>
<keyword evidence="7" id="KW-1185">Reference proteome</keyword>
<dbReference type="RefSeq" id="WP_249333583.1">
    <property type="nucleotide sequence ID" value="NZ_JACRSY010000030.1"/>
</dbReference>
<dbReference type="InterPro" id="IPR004792">
    <property type="entry name" value="BaiN-like"/>
</dbReference>
<keyword evidence="2" id="KW-0285">Flavoprotein</keyword>
<dbReference type="EMBL" id="JACRSY010000030">
    <property type="protein sequence ID" value="MBC8580899.1"/>
    <property type="molecule type" value="Genomic_DNA"/>
</dbReference>